<evidence type="ECO:0000256" key="10">
    <source>
        <dbReference type="RuleBase" id="RU362071"/>
    </source>
</evidence>
<keyword evidence="11" id="KW-0282">Flagellum</keyword>
<dbReference type="InterPro" id="IPR006303">
    <property type="entry name" value="FliR"/>
</dbReference>
<keyword evidence="6 10" id="KW-1133">Transmembrane helix</keyword>
<comment type="similarity">
    <text evidence="2 10">Belongs to the FliR/MopE/SpaR family.</text>
</comment>
<accession>A0A932I2L6</accession>
<dbReference type="EMBL" id="JACPUR010000037">
    <property type="protein sequence ID" value="MBI3128958.1"/>
    <property type="molecule type" value="Genomic_DNA"/>
</dbReference>
<feature type="transmembrane region" description="Helical" evidence="10">
    <location>
        <begin position="179"/>
        <end position="204"/>
    </location>
</feature>
<feature type="transmembrane region" description="Helical" evidence="10">
    <location>
        <begin position="74"/>
        <end position="95"/>
    </location>
</feature>
<evidence type="ECO:0000313" key="11">
    <source>
        <dbReference type="EMBL" id="MBI3128958.1"/>
    </source>
</evidence>
<proteinExistence type="inferred from homology"/>
<evidence type="ECO:0000256" key="7">
    <source>
        <dbReference type="ARBA" id="ARBA00023136"/>
    </source>
</evidence>
<evidence type="ECO:0000256" key="5">
    <source>
        <dbReference type="ARBA" id="ARBA00022692"/>
    </source>
</evidence>
<evidence type="ECO:0000256" key="3">
    <source>
        <dbReference type="ARBA" id="ARBA00021717"/>
    </source>
</evidence>
<evidence type="ECO:0000256" key="1">
    <source>
        <dbReference type="ARBA" id="ARBA00002578"/>
    </source>
</evidence>
<keyword evidence="11" id="KW-0969">Cilium</keyword>
<comment type="subcellular location">
    <subcellularLocation>
        <location evidence="10">Cell membrane</location>
        <topology evidence="10">Multi-pass membrane protein</topology>
    </subcellularLocation>
    <subcellularLocation>
        <location evidence="10">Bacterial flagellum basal body</location>
    </subcellularLocation>
</comment>
<keyword evidence="5 10" id="KW-0812">Transmembrane</keyword>
<dbReference type="InterPro" id="IPR002010">
    <property type="entry name" value="T3SS_IM_R"/>
</dbReference>
<protein>
    <recommendedName>
        <fullName evidence="3 9">Flagellar biosynthetic protein FliR</fullName>
    </recommendedName>
</protein>
<keyword evidence="11" id="KW-0966">Cell projection</keyword>
<evidence type="ECO:0000256" key="8">
    <source>
        <dbReference type="ARBA" id="ARBA00023143"/>
    </source>
</evidence>
<keyword evidence="4 10" id="KW-1003">Cell membrane</keyword>
<comment type="caution">
    <text evidence="11">The sequence shown here is derived from an EMBL/GenBank/DDBJ whole genome shotgun (WGS) entry which is preliminary data.</text>
</comment>
<evidence type="ECO:0000256" key="6">
    <source>
        <dbReference type="ARBA" id="ARBA00022989"/>
    </source>
</evidence>
<dbReference type="NCBIfam" id="TIGR01400">
    <property type="entry name" value="fliR"/>
    <property type="match status" value="1"/>
</dbReference>
<gene>
    <name evidence="11" type="primary">fliR</name>
    <name evidence="11" type="ORF">HYZ11_15235</name>
</gene>
<dbReference type="AlphaFoldDB" id="A0A932I2L6"/>
<reference evidence="11" key="1">
    <citation type="submission" date="2020-07" db="EMBL/GenBank/DDBJ databases">
        <title>Huge and variable diversity of episymbiotic CPR bacteria and DPANN archaea in groundwater ecosystems.</title>
        <authorList>
            <person name="He C.Y."/>
            <person name="Keren R."/>
            <person name="Whittaker M."/>
            <person name="Farag I.F."/>
            <person name="Doudna J."/>
            <person name="Cate J.H.D."/>
            <person name="Banfield J.F."/>
        </authorList>
    </citation>
    <scope>NUCLEOTIDE SEQUENCE</scope>
    <source>
        <strain evidence="11">NC_groundwater_763_Ag_S-0.2um_68_21</strain>
    </source>
</reference>
<dbReference type="PRINTS" id="PR00953">
    <property type="entry name" value="TYPE3IMRPROT"/>
</dbReference>
<organism evidence="11 12">
    <name type="scientific">Tectimicrobiota bacterium</name>
    <dbReference type="NCBI Taxonomy" id="2528274"/>
    <lineage>
        <taxon>Bacteria</taxon>
        <taxon>Pseudomonadati</taxon>
        <taxon>Nitrospinota/Tectimicrobiota group</taxon>
        <taxon>Candidatus Tectimicrobiota</taxon>
    </lineage>
</organism>
<dbReference type="GO" id="GO:0006605">
    <property type="term" value="P:protein targeting"/>
    <property type="evidence" value="ECO:0007669"/>
    <property type="project" value="UniProtKB-UniRule"/>
</dbReference>
<feature type="transmembrane region" description="Helical" evidence="10">
    <location>
        <begin position="42"/>
        <end position="62"/>
    </location>
</feature>
<comment type="caution">
    <text evidence="10">Lacks conserved residue(s) required for the propagation of feature annotation.</text>
</comment>
<dbReference type="Pfam" id="PF01311">
    <property type="entry name" value="Bac_export_1"/>
    <property type="match status" value="1"/>
</dbReference>
<name>A0A932I2L6_UNCTE</name>
<dbReference type="PANTHER" id="PTHR30065">
    <property type="entry name" value="FLAGELLAR BIOSYNTHETIC PROTEIN FLIR"/>
    <property type="match status" value="1"/>
</dbReference>
<sequence length="258" mass="27523">MEYLNVTTIEFERFILILVRVGSMLFSAPVIGSPIVPSAVKVAAAAAVSMALFPTVGATMLLKEMPFYELAGLALGEVMLGLAAGLLARLFLAAMEVGAEAIGFQMGFGIATSVDPTTQAHTALLSQFQSAITALIFLATDAHYYFFRAISDSFGRIPLMGFHANRDFYLLFLQVSRDIFIVAVQFAAPATVVLLLTSLALGIVARTVPQMNIFIVGISVQVAVGFGALFVSLSMMGLLYGQVFTAMGGSLLRLVRSF</sequence>
<dbReference type="PANTHER" id="PTHR30065:SF1">
    <property type="entry name" value="SURFACE PRESENTATION OF ANTIGENS PROTEIN SPAR"/>
    <property type="match status" value="1"/>
</dbReference>
<evidence type="ECO:0000313" key="12">
    <source>
        <dbReference type="Proteomes" id="UP000782312"/>
    </source>
</evidence>
<dbReference type="GO" id="GO:0044780">
    <property type="term" value="P:bacterial-type flagellum assembly"/>
    <property type="evidence" value="ECO:0007669"/>
    <property type="project" value="UniProtKB-UniRule"/>
</dbReference>
<evidence type="ECO:0000256" key="4">
    <source>
        <dbReference type="ARBA" id="ARBA00022475"/>
    </source>
</evidence>
<dbReference type="GO" id="GO:0005886">
    <property type="term" value="C:plasma membrane"/>
    <property type="evidence" value="ECO:0007669"/>
    <property type="project" value="UniProtKB-SubCell"/>
</dbReference>
<evidence type="ECO:0000256" key="2">
    <source>
        <dbReference type="ARBA" id="ARBA00009772"/>
    </source>
</evidence>
<dbReference type="GO" id="GO:0009425">
    <property type="term" value="C:bacterial-type flagellum basal body"/>
    <property type="evidence" value="ECO:0007669"/>
    <property type="project" value="UniProtKB-SubCell"/>
</dbReference>
<feature type="transmembrane region" description="Helical" evidence="10">
    <location>
        <begin position="14"/>
        <end position="36"/>
    </location>
</feature>
<comment type="function">
    <text evidence="1 10">Role in flagellar biosynthesis.</text>
</comment>
<dbReference type="Proteomes" id="UP000782312">
    <property type="component" value="Unassembled WGS sequence"/>
</dbReference>
<evidence type="ECO:0000256" key="9">
    <source>
        <dbReference type="NCBIfam" id="TIGR01400"/>
    </source>
</evidence>
<keyword evidence="8 10" id="KW-0975">Bacterial flagellum</keyword>
<keyword evidence="7 10" id="KW-0472">Membrane</keyword>